<organism evidence="2 3">
    <name type="scientific">Ceratitis capitata</name>
    <name type="common">Mediterranean fruit fly</name>
    <name type="synonym">Tephritis capitata</name>
    <dbReference type="NCBI Taxonomy" id="7213"/>
    <lineage>
        <taxon>Eukaryota</taxon>
        <taxon>Metazoa</taxon>
        <taxon>Ecdysozoa</taxon>
        <taxon>Arthropoda</taxon>
        <taxon>Hexapoda</taxon>
        <taxon>Insecta</taxon>
        <taxon>Pterygota</taxon>
        <taxon>Neoptera</taxon>
        <taxon>Endopterygota</taxon>
        <taxon>Diptera</taxon>
        <taxon>Brachycera</taxon>
        <taxon>Muscomorpha</taxon>
        <taxon>Tephritoidea</taxon>
        <taxon>Tephritidae</taxon>
        <taxon>Ceratitis</taxon>
        <taxon>Ceratitis</taxon>
    </lineage>
</organism>
<gene>
    <name evidence="2" type="ORF">CCAP1982_LOCUS815</name>
</gene>
<feature type="region of interest" description="Disordered" evidence="1">
    <location>
        <begin position="1"/>
        <end position="40"/>
    </location>
</feature>
<evidence type="ECO:0000313" key="3">
    <source>
        <dbReference type="Proteomes" id="UP000606786"/>
    </source>
</evidence>
<name>A0A811U3T3_CERCA</name>
<keyword evidence="3" id="KW-1185">Reference proteome</keyword>
<reference evidence="2" key="1">
    <citation type="submission" date="2020-11" db="EMBL/GenBank/DDBJ databases">
        <authorList>
            <person name="Whitehead M."/>
        </authorList>
    </citation>
    <scope>NUCLEOTIDE SEQUENCE</scope>
    <source>
        <strain evidence="2">EGII</strain>
    </source>
</reference>
<evidence type="ECO:0000313" key="2">
    <source>
        <dbReference type="EMBL" id="CAD6991925.1"/>
    </source>
</evidence>
<dbReference type="AlphaFoldDB" id="A0A811U3T3"/>
<dbReference type="Proteomes" id="UP000606786">
    <property type="component" value="Unassembled WGS sequence"/>
</dbReference>
<sequence>MRNHNAQHSNGQKQEEQPTANSQQPPATLGAKTTSNALVGGWPGWPVRLPATGRAVMYLNDGSGAGAERVSAAKQV</sequence>
<evidence type="ECO:0000256" key="1">
    <source>
        <dbReference type="SAM" id="MobiDB-lite"/>
    </source>
</evidence>
<accession>A0A811U3T3</accession>
<feature type="compositionally biased region" description="Polar residues" evidence="1">
    <location>
        <begin position="1"/>
        <end position="37"/>
    </location>
</feature>
<comment type="caution">
    <text evidence="2">The sequence shown here is derived from an EMBL/GenBank/DDBJ whole genome shotgun (WGS) entry which is preliminary data.</text>
</comment>
<protein>
    <submittedName>
        <fullName evidence="2">(Mediterranean fruit fly) hypothetical protein</fullName>
    </submittedName>
</protein>
<proteinExistence type="predicted"/>
<dbReference type="EMBL" id="CAJHJT010000001">
    <property type="protein sequence ID" value="CAD6991925.1"/>
    <property type="molecule type" value="Genomic_DNA"/>
</dbReference>